<dbReference type="InterPro" id="IPR017850">
    <property type="entry name" value="Alkaline_phosphatase_core_sf"/>
</dbReference>
<feature type="domain" description="Sulfatase N-terminal" evidence="4">
    <location>
        <begin position="22"/>
        <end position="357"/>
    </location>
</feature>
<sequence length="500" mass="56369">MTRTIVAVVTLLSAGFAAAGKPNIIFLMSDDQSTYTMGCYGNADVKTPHLDRLGAEGMIFDNHYVTTAICMASRATAMTGMYEYKTGCNFDHGHMLKKTWEKSYPMLLREAGYLTAFAGKFGFDLIDEPGGQKLPLPAEDFDKWGGGPGQTFYETRKNKSMAAYAKEYPHSTLSYGAFGRDFICEAAKSEKPFCLSISFKAPHKPATPDKKFNEVYKGKTFKKPENYGREKGVHFSKQSKQDRQYDRFESWNYSDRYDEVMATYHQQIHAIDVAVGMIRDALKEQKLADNTVIIYTSDNGFFCGSHGYGSKVLPYEEASRVPLIIFDPRNPNSGRKLRTDALTANIDFAPSMLKLAGLPVPENMDGRDLMKIYDDPKASIHDSIALINVWGKAPTHAMAVVTKDRKYIHWGYAAPGFEVTEELYFLGKDPLELTNQAINPESAPAMEQMRKIYDTHLSRWKKDAVPYHNYQPYGTVFDRTVAWEERAAQLPKRGKAKSQE</sequence>
<dbReference type="EMBL" id="JBHTBS010000009">
    <property type="protein sequence ID" value="MFC7338704.1"/>
    <property type="molecule type" value="Genomic_DNA"/>
</dbReference>
<dbReference type="Pfam" id="PF00884">
    <property type="entry name" value="Sulfatase"/>
    <property type="match status" value="1"/>
</dbReference>
<evidence type="ECO:0000259" key="4">
    <source>
        <dbReference type="Pfam" id="PF00884"/>
    </source>
</evidence>
<keyword evidence="3" id="KW-0732">Signal</keyword>
<feature type="chain" id="PRO_5046832757" evidence="3">
    <location>
        <begin position="20"/>
        <end position="500"/>
    </location>
</feature>
<dbReference type="InterPro" id="IPR000917">
    <property type="entry name" value="Sulfatase_N"/>
</dbReference>
<protein>
    <submittedName>
        <fullName evidence="5">Sulfatase</fullName>
    </submittedName>
</protein>
<evidence type="ECO:0000256" key="3">
    <source>
        <dbReference type="SAM" id="SignalP"/>
    </source>
</evidence>
<keyword evidence="2" id="KW-0378">Hydrolase</keyword>
<gene>
    <name evidence="5" type="ORF">ACFQY0_16030</name>
</gene>
<name>A0ABW2LBK5_9BACT</name>
<comment type="caution">
    <text evidence="5">The sequence shown here is derived from an EMBL/GenBank/DDBJ whole genome shotgun (WGS) entry which is preliminary data.</text>
</comment>
<dbReference type="CDD" id="cd16031">
    <property type="entry name" value="G6S_like"/>
    <property type="match status" value="1"/>
</dbReference>
<accession>A0ABW2LBK5</accession>
<keyword evidence="6" id="KW-1185">Reference proteome</keyword>
<evidence type="ECO:0000256" key="1">
    <source>
        <dbReference type="ARBA" id="ARBA00022723"/>
    </source>
</evidence>
<evidence type="ECO:0000313" key="5">
    <source>
        <dbReference type="EMBL" id="MFC7338704.1"/>
    </source>
</evidence>
<organism evidence="5 6">
    <name type="scientific">Haloferula chungangensis</name>
    <dbReference type="NCBI Taxonomy" id="1048331"/>
    <lineage>
        <taxon>Bacteria</taxon>
        <taxon>Pseudomonadati</taxon>
        <taxon>Verrucomicrobiota</taxon>
        <taxon>Verrucomicrobiia</taxon>
        <taxon>Verrucomicrobiales</taxon>
        <taxon>Verrucomicrobiaceae</taxon>
        <taxon>Haloferula</taxon>
    </lineage>
</organism>
<proteinExistence type="predicted"/>
<dbReference type="PANTHER" id="PTHR45953">
    <property type="entry name" value="IDURONATE 2-SULFATASE"/>
    <property type="match status" value="1"/>
</dbReference>
<evidence type="ECO:0000256" key="2">
    <source>
        <dbReference type="ARBA" id="ARBA00022801"/>
    </source>
</evidence>
<keyword evidence="1" id="KW-0479">Metal-binding</keyword>
<dbReference type="Proteomes" id="UP001596472">
    <property type="component" value="Unassembled WGS sequence"/>
</dbReference>
<dbReference type="RefSeq" id="WP_379714379.1">
    <property type="nucleotide sequence ID" value="NZ_JBHTBS010000009.1"/>
</dbReference>
<reference evidence="6" key="1">
    <citation type="journal article" date="2019" name="Int. J. Syst. Evol. Microbiol.">
        <title>The Global Catalogue of Microorganisms (GCM) 10K type strain sequencing project: providing services to taxonomists for standard genome sequencing and annotation.</title>
        <authorList>
            <consortium name="The Broad Institute Genomics Platform"/>
            <consortium name="The Broad Institute Genome Sequencing Center for Infectious Disease"/>
            <person name="Wu L."/>
            <person name="Ma J."/>
        </authorList>
    </citation>
    <scope>NUCLEOTIDE SEQUENCE [LARGE SCALE GENOMIC DNA]</scope>
    <source>
        <strain evidence="6">CGMCC 4.1467</strain>
    </source>
</reference>
<dbReference type="PANTHER" id="PTHR45953:SF1">
    <property type="entry name" value="IDURONATE 2-SULFATASE"/>
    <property type="match status" value="1"/>
</dbReference>
<dbReference type="Gene3D" id="3.40.720.10">
    <property type="entry name" value="Alkaline Phosphatase, subunit A"/>
    <property type="match status" value="1"/>
</dbReference>
<dbReference type="SUPFAM" id="SSF53649">
    <property type="entry name" value="Alkaline phosphatase-like"/>
    <property type="match status" value="1"/>
</dbReference>
<feature type="signal peptide" evidence="3">
    <location>
        <begin position="1"/>
        <end position="19"/>
    </location>
</feature>
<evidence type="ECO:0000313" key="6">
    <source>
        <dbReference type="Proteomes" id="UP001596472"/>
    </source>
</evidence>